<dbReference type="RefSeq" id="WP_189462399.1">
    <property type="nucleotide sequence ID" value="NZ_BMYO01000012.1"/>
</dbReference>
<evidence type="ECO:0000256" key="1">
    <source>
        <dbReference type="ARBA" id="ARBA00003413"/>
    </source>
</evidence>
<dbReference type="PANTHER" id="PTHR40942">
    <property type="match status" value="1"/>
</dbReference>
<organism evidence="10 11">
    <name type="scientific">Jeongeupia chitinilytica</name>
    <dbReference type="NCBI Taxonomy" id="1041641"/>
    <lineage>
        <taxon>Bacteria</taxon>
        <taxon>Pseudomonadati</taxon>
        <taxon>Pseudomonadota</taxon>
        <taxon>Betaproteobacteria</taxon>
        <taxon>Neisseriales</taxon>
        <taxon>Chitinibacteraceae</taxon>
        <taxon>Jeongeupia</taxon>
    </lineage>
</organism>
<evidence type="ECO:0000256" key="6">
    <source>
        <dbReference type="ARBA" id="ARBA00032248"/>
    </source>
</evidence>
<proteinExistence type="inferred from homology"/>
<dbReference type="NCBIfam" id="NF001204">
    <property type="entry name" value="PRK00166.1"/>
    <property type="match status" value="1"/>
</dbReference>
<dbReference type="PANTHER" id="PTHR40942:SF4">
    <property type="entry name" value="CYTOCHROME C5"/>
    <property type="match status" value="1"/>
</dbReference>
<name>A0ABQ3H446_9NEIS</name>
<evidence type="ECO:0000313" key="11">
    <source>
        <dbReference type="Proteomes" id="UP000604737"/>
    </source>
</evidence>
<evidence type="ECO:0000256" key="5">
    <source>
        <dbReference type="ARBA" id="ARBA00031248"/>
    </source>
</evidence>
<dbReference type="NCBIfam" id="TIGR00668">
    <property type="entry name" value="apaH"/>
    <property type="match status" value="1"/>
</dbReference>
<evidence type="ECO:0000256" key="2">
    <source>
        <dbReference type="ARBA" id="ARBA00005419"/>
    </source>
</evidence>
<evidence type="ECO:0000256" key="3">
    <source>
        <dbReference type="ARBA" id="ARBA00012506"/>
    </source>
</evidence>
<dbReference type="Proteomes" id="UP000604737">
    <property type="component" value="Unassembled WGS sequence"/>
</dbReference>
<dbReference type="Pfam" id="PF00149">
    <property type="entry name" value="Metallophos"/>
    <property type="match status" value="1"/>
</dbReference>
<evidence type="ECO:0000313" key="10">
    <source>
        <dbReference type="EMBL" id="GHD69618.1"/>
    </source>
</evidence>
<comment type="caution">
    <text evidence="10">The sequence shown here is derived from an EMBL/GenBank/DDBJ whole genome shotgun (WGS) entry which is preliminary data.</text>
</comment>
<dbReference type="EMBL" id="BMYO01000012">
    <property type="protein sequence ID" value="GHD69618.1"/>
    <property type="molecule type" value="Genomic_DNA"/>
</dbReference>
<dbReference type="InterPro" id="IPR004617">
    <property type="entry name" value="ApaH"/>
</dbReference>
<dbReference type="SUPFAM" id="SSF56300">
    <property type="entry name" value="Metallo-dependent phosphatases"/>
    <property type="match status" value="1"/>
</dbReference>
<dbReference type="Gene3D" id="3.60.21.10">
    <property type="match status" value="1"/>
</dbReference>
<evidence type="ECO:0000259" key="9">
    <source>
        <dbReference type="Pfam" id="PF00149"/>
    </source>
</evidence>
<keyword evidence="4" id="KW-0378">Hydrolase</keyword>
<dbReference type="EC" id="3.6.1.41" evidence="3"/>
<keyword evidence="11" id="KW-1185">Reference proteome</keyword>
<feature type="domain" description="Calcineurin-like phosphoesterase" evidence="9">
    <location>
        <begin position="5"/>
        <end position="120"/>
    </location>
</feature>
<comment type="similarity">
    <text evidence="2">Belongs to the Ap4A hydrolase family.</text>
</comment>
<dbReference type="InterPro" id="IPR029052">
    <property type="entry name" value="Metallo-depent_PP-like"/>
</dbReference>
<evidence type="ECO:0000256" key="7">
    <source>
        <dbReference type="ARBA" id="ARBA00033210"/>
    </source>
</evidence>
<evidence type="ECO:0000256" key="8">
    <source>
        <dbReference type="ARBA" id="ARBA00049417"/>
    </source>
</evidence>
<dbReference type="InterPro" id="IPR004843">
    <property type="entry name" value="Calcineurin-like_PHP"/>
</dbReference>
<evidence type="ECO:0000256" key="4">
    <source>
        <dbReference type="ARBA" id="ARBA00022801"/>
    </source>
</evidence>
<dbReference type="PIRSF" id="PIRSF000903">
    <property type="entry name" value="B5n-ttraPtase_sm"/>
    <property type="match status" value="1"/>
</dbReference>
<comment type="function">
    <text evidence="1">Hydrolyzes diadenosine 5',5'''-P1,P4-tetraphosphate to yield ADP.</text>
</comment>
<sequence length="274" mass="30033">MARFAVGDVQGCLAELLLLLDRMGFVAGRDTLYLVGDLVNRGPDSAGVLRWARKHDNAVRIVLGNHDLSLLALSAGIGKARQGDTMASVLEAKDASDLIEWLRLQPLLLTLDDALIVHAGLWPGWEATQAADLAAEVQQQLGRPDWRSGLAEMYGNQPASWDDTLDGWARWRFVVNAMTRMRFVDQSGALQLKFKGELNDAPAGLYAWFDWPQRVASPRIVCGHWSALGLRVRKDLVALDTGCIWGGALTGIDLDSGRLFQVAARQAYQSLLTA</sequence>
<protein>
    <recommendedName>
        <fullName evidence="3">bis(5'-nucleosyl)-tetraphosphatase (symmetrical)</fullName>
        <ecNumber evidence="3">3.6.1.41</ecNumber>
    </recommendedName>
    <alternativeName>
        <fullName evidence="6">Ap4A hydrolase</fullName>
    </alternativeName>
    <alternativeName>
        <fullName evidence="5">Diadenosine 5',5'''-P1,P4-tetraphosphate pyrophosphohydrolase</fullName>
    </alternativeName>
    <alternativeName>
        <fullName evidence="7">Diadenosine tetraphosphatase</fullName>
    </alternativeName>
</protein>
<comment type="catalytic activity">
    <reaction evidence="8">
        <text>P(1),P(4)-bis(5'-adenosyl) tetraphosphate + H2O = 2 ADP + 2 H(+)</text>
        <dbReference type="Rhea" id="RHEA:24252"/>
        <dbReference type="ChEBI" id="CHEBI:15377"/>
        <dbReference type="ChEBI" id="CHEBI:15378"/>
        <dbReference type="ChEBI" id="CHEBI:58141"/>
        <dbReference type="ChEBI" id="CHEBI:456216"/>
        <dbReference type="EC" id="3.6.1.41"/>
    </reaction>
</comment>
<gene>
    <name evidence="10" type="primary">apaH</name>
    <name evidence="10" type="ORF">GCM10007350_36520</name>
</gene>
<reference evidence="11" key="1">
    <citation type="journal article" date="2019" name="Int. J. Syst. Evol. Microbiol.">
        <title>The Global Catalogue of Microorganisms (GCM) 10K type strain sequencing project: providing services to taxonomists for standard genome sequencing and annotation.</title>
        <authorList>
            <consortium name="The Broad Institute Genomics Platform"/>
            <consortium name="The Broad Institute Genome Sequencing Center for Infectious Disease"/>
            <person name="Wu L."/>
            <person name="Ma J."/>
        </authorList>
    </citation>
    <scope>NUCLEOTIDE SEQUENCE [LARGE SCALE GENOMIC DNA]</scope>
    <source>
        <strain evidence="11">KCTC 23701</strain>
    </source>
</reference>
<accession>A0ABQ3H446</accession>